<dbReference type="CDD" id="cd01056">
    <property type="entry name" value="Euk_Ferritin"/>
    <property type="match status" value="1"/>
</dbReference>
<dbReference type="GO" id="GO:0008198">
    <property type="term" value="F:ferrous iron binding"/>
    <property type="evidence" value="ECO:0007669"/>
    <property type="project" value="TreeGrafter"/>
</dbReference>
<dbReference type="InterPro" id="IPR012347">
    <property type="entry name" value="Ferritin-like"/>
</dbReference>
<dbReference type="EC" id="1.16.3.1" evidence="6"/>
<dbReference type="Gene3D" id="1.20.1260.10">
    <property type="match status" value="1"/>
</dbReference>
<dbReference type="SUPFAM" id="SSF47240">
    <property type="entry name" value="Ferritin-like"/>
    <property type="match status" value="1"/>
</dbReference>
<feature type="binding site" evidence="5">
    <location>
        <position position="64"/>
    </location>
    <ligand>
        <name>Fe cation</name>
        <dbReference type="ChEBI" id="CHEBI:24875"/>
        <label>1</label>
    </ligand>
</feature>
<evidence type="ECO:0000313" key="8">
    <source>
        <dbReference type="EMBL" id="CAG25529.1"/>
    </source>
</evidence>
<dbReference type="PROSITE" id="PS50905">
    <property type="entry name" value="FERRITIN_LIKE"/>
    <property type="match status" value="1"/>
</dbReference>
<comment type="similarity">
    <text evidence="1 6">Belongs to the ferritin family.</text>
</comment>
<dbReference type="InterPro" id="IPR009040">
    <property type="entry name" value="Ferritin-like_diiron"/>
</dbReference>
<evidence type="ECO:0000256" key="1">
    <source>
        <dbReference type="ARBA" id="ARBA00007513"/>
    </source>
</evidence>
<keyword evidence="3 5" id="KW-0479">Metal-binding</keyword>
<dbReference type="Pfam" id="PF00210">
    <property type="entry name" value="Ferritin"/>
    <property type="match status" value="1"/>
</dbReference>
<evidence type="ECO:0000256" key="3">
    <source>
        <dbReference type="ARBA" id="ARBA00022723"/>
    </source>
</evidence>
<keyword evidence="2 6" id="KW-0409">Iron storage</keyword>
<feature type="binding site" evidence="5">
    <location>
        <position position="106"/>
    </location>
    <ligand>
        <name>Fe cation</name>
        <dbReference type="ChEBI" id="CHEBI:24875"/>
        <label>1</label>
    </ligand>
</feature>
<dbReference type="GO" id="GO:0006826">
    <property type="term" value="P:iron ion transport"/>
    <property type="evidence" value="ECO:0007669"/>
    <property type="project" value="InterPro"/>
</dbReference>
<name>Q6ZYK9_SUBFI</name>
<evidence type="ECO:0000256" key="6">
    <source>
        <dbReference type="RuleBase" id="RU361145"/>
    </source>
</evidence>
<dbReference type="PANTHER" id="PTHR11431">
    <property type="entry name" value="FERRITIN"/>
    <property type="match status" value="1"/>
</dbReference>
<dbReference type="GO" id="GO:0005737">
    <property type="term" value="C:cytoplasm"/>
    <property type="evidence" value="ECO:0007669"/>
    <property type="project" value="TreeGrafter"/>
</dbReference>
<reference evidence="8" key="1">
    <citation type="submission" date="2004-03" db="EMBL/GenBank/DDBJ databases">
        <title>Construction and analysis of cDNA libraries from marine sponges.</title>
        <authorList>
            <person name="Qing N."/>
            <person name="Crosbie N."/>
            <person name="Hess W.R."/>
        </authorList>
    </citation>
    <scope>NUCLEOTIDE SEQUENCE</scope>
</reference>
<dbReference type="GO" id="GO:0004322">
    <property type="term" value="F:ferroxidase activity"/>
    <property type="evidence" value="ECO:0007669"/>
    <property type="project" value="UniProtKB-EC"/>
</dbReference>
<dbReference type="AlphaFoldDB" id="Q6ZYK9"/>
<dbReference type="EMBL" id="AJ634779">
    <property type="protein sequence ID" value="CAG25529.1"/>
    <property type="molecule type" value="mRNA"/>
</dbReference>
<dbReference type="GO" id="GO:0008199">
    <property type="term" value="F:ferric iron binding"/>
    <property type="evidence" value="ECO:0007669"/>
    <property type="project" value="InterPro"/>
</dbReference>
<comment type="catalytic activity">
    <reaction evidence="6">
        <text>4 Fe(2+) + O2 + 4 H(+) = 4 Fe(3+) + 2 H2O</text>
        <dbReference type="Rhea" id="RHEA:11148"/>
        <dbReference type="ChEBI" id="CHEBI:15377"/>
        <dbReference type="ChEBI" id="CHEBI:15378"/>
        <dbReference type="ChEBI" id="CHEBI:15379"/>
        <dbReference type="ChEBI" id="CHEBI:29033"/>
        <dbReference type="ChEBI" id="CHEBI:29034"/>
        <dbReference type="EC" id="1.16.3.1"/>
    </reaction>
</comment>
<comment type="function">
    <text evidence="6">Stores iron in a soluble, non-toxic, readily available form. Important for iron homeostasis. Iron is taken up in the ferrous form and deposited as ferric hydroxides after oxidation.</text>
</comment>
<protein>
    <recommendedName>
        <fullName evidence="6">Ferritin</fullName>
        <ecNumber evidence="6">1.16.3.1</ecNumber>
    </recommendedName>
</protein>
<evidence type="ECO:0000256" key="5">
    <source>
        <dbReference type="PIRSR" id="PIRSR601519-1"/>
    </source>
</evidence>
<dbReference type="InterPro" id="IPR008331">
    <property type="entry name" value="Ferritin_DPS_dom"/>
</dbReference>
<dbReference type="GO" id="GO:0006879">
    <property type="term" value="P:intracellular iron ion homeostasis"/>
    <property type="evidence" value="ECO:0007669"/>
    <property type="project" value="UniProtKB-KW"/>
</dbReference>
<keyword evidence="6" id="KW-0560">Oxidoreductase</keyword>
<organism evidence="8">
    <name type="scientific">Suberites ficus</name>
    <name type="common">Sponge</name>
    <dbReference type="NCBI Taxonomy" id="86007"/>
    <lineage>
        <taxon>Eukaryota</taxon>
        <taxon>Metazoa</taxon>
        <taxon>Porifera</taxon>
        <taxon>Demospongiae</taxon>
        <taxon>Heteroscleromorpha</taxon>
        <taxon>Suberitida</taxon>
        <taxon>Suberitidae</taxon>
        <taxon>Suberites</taxon>
    </lineage>
</organism>
<dbReference type="PANTHER" id="PTHR11431:SF75">
    <property type="entry name" value="FERRITIN"/>
    <property type="match status" value="1"/>
</dbReference>
<evidence type="ECO:0000259" key="7">
    <source>
        <dbReference type="PROSITE" id="PS50905"/>
    </source>
</evidence>
<dbReference type="PROSITE" id="PS00204">
    <property type="entry name" value="FERRITIN_2"/>
    <property type="match status" value="1"/>
</dbReference>
<dbReference type="FunFam" id="1.20.1260.10:FF:000002">
    <property type="entry name" value="Ferritin, mitochondrial"/>
    <property type="match status" value="1"/>
</dbReference>
<proteinExistence type="evidence at transcript level"/>
<sequence>MATTDNVRQNYADSSEEGVNKQINLEFYAMYTYLSMANYFERHDVALPGFAKYFRKAGHEELEHAEKLQKFQIQRGGRVVLQDIKKPTKDDWEGPLQAMEAALALERTVNQALLDLHKIADGNGDFQMSDFIEGNYLHEQVDAIKEISDHITNIKRVGTGHGIYHFGKVLGD</sequence>
<evidence type="ECO:0000256" key="4">
    <source>
        <dbReference type="ARBA" id="ARBA00023004"/>
    </source>
</evidence>
<dbReference type="InterPro" id="IPR001519">
    <property type="entry name" value="Ferritin"/>
</dbReference>
<evidence type="ECO:0000256" key="2">
    <source>
        <dbReference type="ARBA" id="ARBA00022434"/>
    </source>
</evidence>
<accession>Q6ZYK9</accession>
<feature type="binding site" evidence="5">
    <location>
        <position position="26"/>
    </location>
    <ligand>
        <name>Fe cation</name>
        <dbReference type="ChEBI" id="CHEBI:24875"/>
        <label>1</label>
    </ligand>
</feature>
<gene>
    <name evidence="8" type="primary">ftn</name>
</gene>
<keyword evidence="4 5" id="KW-0408">Iron</keyword>
<dbReference type="InterPro" id="IPR014034">
    <property type="entry name" value="Ferritin_CS"/>
</dbReference>
<feature type="domain" description="Ferritin-like diiron" evidence="7">
    <location>
        <begin position="9"/>
        <end position="158"/>
    </location>
</feature>
<dbReference type="InterPro" id="IPR009078">
    <property type="entry name" value="Ferritin-like_SF"/>
</dbReference>
<feature type="binding site" evidence="5">
    <location>
        <position position="140"/>
    </location>
    <ligand>
        <name>Fe cation</name>
        <dbReference type="ChEBI" id="CHEBI:24875"/>
        <label>1</label>
    </ligand>
</feature>
<feature type="binding site" evidence="5">
    <location>
        <position position="61"/>
    </location>
    <ligand>
        <name>Fe cation</name>
        <dbReference type="ChEBI" id="CHEBI:24875"/>
        <label>1</label>
    </ligand>
</feature>